<dbReference type="Proteomes" id="UP000004508">
    <property type="component" value="Unassembled WGS sequence"/>
</dbReference>
<keyword evidence="5" id="KW-1185">Reference proteome</keyword>
<dbReference type="RefSeq" id="WP_007917949.1">
    <property type="nucleotide sequence ID" value="NZ_ADVG01000004.1"/>
</dbReference>
<evidence type="ECO:0000256" key="3">
    <source>
        <dbReference type="SAM" id="Phobius"/>
    </source>
</evidence>
<name>D6U205_KTERA</name>
<evidence type="ECO:0000256" key="1">
    <source>
        <dbReference type="SAM" id="Coils"/>
    </source>
</evidence>
<evidence type="ECO:0000256" key="2">
    <source>
        <dbReference type="SAM" id="MobiDB-lite"/>
    </source>
</evidence>
<accession>D6U205</accession>
<keyword evidence="3" id="KW-0472">Membrane</keyword>
<keyword evidence="3" id="KW-1133">Transmembrane helix</keyword>
<evidence type="ECO:0000313" key="5">
    <source>
        <dbReference type="Proteomes" id="UP000004508"/>
    </source>
</evidence>
<dbReference type="OrthoDB" id="147233at2"/>
<feature type="coiled-coil region" evidence="1">
    <location>
        <begin position="240"/>
        <end position="269"/>
    </location>
</feature>
<organism evidence="4 5">
    <name type="scientific">Ktedonobacter racemifer DSM 44963</name>
    <dbReference type="NCBI Taxonomy" id="485913"/>
    <lineage>
        <taxon>Bacteria</taxon>
        <taxon>Bacillati</taxon>
        <taxon>Chloroflexota</taxon>
        <taxon>Ktedonobacteria</taxon>
        <taxon>Ktedonobacterales</taxon>
        <taxon>Ktedonobacteraceae</taxon>
        <taxon>Ktedonobacter</taxon>
    </lineage>
</organism>
<comment type="caution">
    <text evidence="4">The sequence shown here is derived from an EMBL/GenBank/DDBJ whole genome shotgun (WGS) entry which is preliminary data.</text>
</comment>
<feature type="transmembrane region" description="Helical" evidence="3">
    <location>
        <begin position="212"/>
        <end position="230"/>
    </location>
</feature>
<sequence length="397" mass="43853">MSRDFFTAHKDQFPYDNQNNAGGQSTVSVIAQTVEKDVSPLRWWYRFTAPKPAPANATLQQRDISRRGRLTSATLLVVILLVLAAEPTAIFGTNKALAFILLIPVFIDIVALIFNRAGKITTAGILVIIGIEVGLVLSILGPALGSGGLTTYALPQYDLLVQAEFVAVTLLPPATVFLMLFLHSAFIVATIELLPHTNEFAAVLAANHYDMLLRPITLQIIVAIVTYLWVTSANYAIKRADRAEVIAELERREVERQQQEIALKQQLDEGIQQILQTHVEVANGNFSARTPLKRGNVLWAIGSSLNNLLARLQSLSQAENELQRARAETARLVEAIQKAKYGQPIRFNRTGTHLDPLILELMSSTSLSNPVKNNQPAPAQEKSPQQPKANVERKNYR</sequence>
<feature type="compositionally biased region" description="Polar residues" evidence="2">
    <location>
        <begin position="367"/>
        <end position="388"/>
    </location>
</feature>
<evidence type="ECO:0008006" key="6">
    <source>
        <dbReference type="Google" id="ProtNLM"/>
    </source>
</evidence>
<proteinExistence type="predicted"/>
<reference evidence="4 5" key="1">
    <citation type="journal article" date="2011" name="Stand. Genomic Sci.">
        <title>Non-contiguous finished genome sequence and contextual data of the filamentous soil bacterium Ktedonobacter racemifer type strain (SOSP1-21).</title>
        <authorList>
            <person name="Chang Y.J."/>
            <person name="Land M."/>
            <person name="Hauser L."/>
            <person name="Chertkov O."/>
            <person name="Del Rio T.G."/>
            <person name="Nolan M."/>
            <person name="Copeland A."/>
            <person name="Tice H."/>
            <person name="Cheng J.F."/>
            <person name="Lucas S."/>
            <person name="Han C."/>
            <person name="Goodwin L."/>
            <person name="Pitluck S."/>
            <person name="Ivanova N."/>
            <person name="Ovchinikova G."/>
            <person name="Pati A."/>
            <person name="Chen A."/>
            <person name="Palaniappan K."/>
            <person name="Mavromatis K."/>
            <person name="Liolios K."/>
            <person name="Brettin T."/>
            <person name="Fiebig A."/>
            <person name="Rohde M."/>
            <person name="Abt B."/>
            <person name="Goker M."/>
            <person name="Detter J.C."/>
            <person name="Woyke T."/>
            <person name="Bristow J."/>
            <person name="Eisen J.A."/>
            <person name="Markowitz V."/>
            <person name="Hugenholtz P."/>
            <person name="Kyrpides N.C."/>
            <person name="Klenk H.P."/>
            <person name="Lapidus A."/>
        </authorList>
    </citation>
    <scope>NUCLEOTIDE SEQUENCE [LARGE SCALE GENOMIC DNA]</scope>
    <source>
        <strain evidence="5">DSM 44963</strain>
    </source>
</reference>
<dbReference type="EMBL" id="ADVG01000004">
    <property type="protein sequence ID" value="EFH80889.1"/>
    <property type="molecule type" value="Genomic_DNA"/>
</dbReference>
<gene>
    <name evidence="4" type="ORF">Krac_1522</name>
</gene>
<keyword evidence="1" id="KW-0175">Coiled coil</keyword>
<feature type="transmembrane region" description="Helical" evidence="3">
    <location>
        <begin position="126"/>
        <end position="145"/>
    </location>
</feature>
<feature type="transmembrane region" description="Helical" evidence="3">
    <location>
        <begin position="165"/>
        <end position="191"/>
    </location>
</feature>
<keyword evidence="3" id="KW-0812">Transmembrane</keyword>
<feature type="transmembrane region" description="Helical" evidence="3">
    <location>
        <begin position="96"/>
        <end position="114"/>
    </location>
</feature>
<dbReference type="AlphaFoldDB" id="D6U205"/>
<dbReference type="InParanoid" id="D6U205"/>
<protein>
    <recommendedName>
        <fullName evidence="6">HAMP domain-containing protein</fullName>
    </recommendedName>
</protein>
<feature type="coiled-coil region" evidence="1">
    <location>
        <begin position="305"/>
        <end position="335"/>
    </location>
</feature>
<feature type="region of interest" description="Disordered" evidence="2">
    <location>
        <begin position="367"/>
        <end position="397"/>
    </location>
</feature>
<feature type="transmembrane region" description="Helical" evidence="3">
    <location>
        <begin position="70"/>
        <end position="90"/>
    </location>
</feature>
<evidence type="ECO:0000313" key="4">
    <source>
        <dbReference type="EMBL" id="EFH80889.1"/>
    </source>
</evidence>